<reference evidence="2" key="1">
    <citation type="journal article" date="2013" name="Proc. Natl. Acad. Sci. U.S.A.">
        <title>Genome structure and metabolic features in the red seaweed Chondrus crispus shed light on evolution of the Archaeplastida.</title>
        <authorList>
            <person name="Collen J."/>
            <person name="Porcel B."/>
            <person name="Carre W."/>
            <person name="Ball S.G."/>
            <person name="Chaparro C."/>
            <person name="Tonon T."/>
            <person name="Barbeyron T."/>
            <person name="Michel G."/>
            <person name="Noel B."/>
            <person name="Valentin K."/>
            <person name="Elias M."/>
            <person name="Artiguenave F."/>
            <person name="Arun A."/>
            <person name="Aury J.M."/>
            <person name="Barbosa-Neto J.F."/>
            <person name="Bothwell J.H."/>
            <person name="Bouget F.Y."/>
            <person name="Brillet L."/>
            <person name="Cabello-Hurtado F."/>
            <person name="Capella-Gutierrez S."/>
            <person name="Charrier B."/>
            <person name="Cladiere L."/>
            <person name="Cock J.M."/>
            <person name="Coelho S.M."/>
            <person name="Colleoni C."/>
            <person name="Czjzek M."/>
            <person name="Da Silva C."/>
            <person name="Delage L."/>
            <person name="Denoeud F."/>
            <person name="Deschamps P."/>
            <person name="Dittami S.M."/>
            <person name="Gabaldon T."/>
            <person name="Gachon C.M."/>
            <person name="Groisillier A."/>
            <person name="Herve C."/>
            <person name="Jabbari K."/>
            <person name="Katinka M."/>
            <person name="Kloareg B."/>
            <person name="Kowalczyk N."/>
            <person name="Labadie K."/>
            <person name="Leblanc C."/>
            <person name="Lopez P.J."/>
            <person name="McLachlan D.H."/>
            <person name="Meslet-Cladiere L."/>
            <person name="Moustafa A."/>
            <person name="Nehr Z."/>
            <person name="Nyvall Collen P."/>
            <person name="Panaud O."/>
            <person name="Partensky F."/>
            <person name="Poulain J."/>
            <person name="Rensing S.A."/>
            <person name="Rousvoal S."/>
            <person name="Samson G."/>
            <person name="Symeonidi A."/>
            <person name="Weissenbach J."/>
            <person name="Zambounis A."/>
            <person name="Wincker P."/>
            <person name="Boyen C."/>
        </authorList>
    </citation>
    <scope>NUCLEOTIDE SEQUENCE [LARGE SCALE GENOMIC DNA]</scope>
    <source>
        <strain evidence="2">cv. Stackhouse</strain>
    </source>
</reference>
<gene>
    <name evidence="1" type="ORF">CHC_T00005315001</name>
</gene>
<dbReference type="EMBL" id="HG001814">
    <property type="protein sequence ID" value="CDF37091.1"/>
    <property type="molecule type" value="Genomic_DNA"/>
</dbReference>
<sequence>TFLVSSVTLMVSFHVPEATSTPRFWALQPILATSSSILTRRPAMRPRPQSQNFPLPPEPEFCISTPQ</sequence>
<dbReference type="KEGG" id="ccp:CHC_T00005315001"/>
<protein>
    <submittedName>
        <fullName evidence="1">Uncharacterized protein</fullName>
    </submittedName>
</protein>
<feature type="non-terminal residue" evidence="1">
    <location>
        <position position="1"/>
    </location>
</feature>
<accession>R7QI00</accession>
<dbReference type="AlphaFoldDB" id="R7QI00"/>
<evidence type="ECO:0000313" key="1">
    <source>
        <dbReference type="EMBL" id="CDF37091.1"/>
    </source>
</evidence>
<dbReference type="GeneID" id="17324625"/>
<organism evidence="1 2">
    <name type="scientific">Chondrus crispus</name>
    <name type="common">Carrageen Irish moss</name>
    <name type="synonym">Polymorpha crispa</name>
    <dbReference type="NCBI Taxonomy" id="2769"/>
    <lineage>
        <taxon>Eukaryota</taxon>
        <taxon>Rhodophyta</taxon>
        <taxon>Florideophyceae</taxon>
        <taxon>Rhodymeniophycidae</taxon>
        <taxon>Gigartinales</taxon>
        <taxon>Gigartinaceae</taxon>
        <taxon>Chondrus</taxon>
    </lineage>
</organism>
<dbReference type="Gramene" id="CDF37091">
    <property type="protein sequence ID" value="CDF37091"/>
    <property type="gene ID" value="CHC_T00005315001"/>
</dbReference>
<dbReference type="RefSeq" id="XP_005716910.1">
    <property type="nucleotide sequence ID" value="XM_005716853.1"/>
</dbReference>
<keyword evidence="2" id="KW-1185">Reference proteome</keyword>
<name>R7QI00_CHOCR</name>
<evidence type="ECO:0000313" key="2">
    <source>
        <dbReference type="Proteomes" id="UP000012073"/>
    </source>
</evidence>
<dbReference type="Proteomes" id="UP000012073">
    <property type="component" value="Unassembled WGS sequence"/>
</dbReference>
<proteinExistence type="predicted"/>